<dbReference type="PANTHER" id="PTHR11675">
    <property type="entry name" value="N-ACETYLGALACTOSAMINYLTRANSFERASE"/>
    <property type="match status" value="1"/>
</dbReference>
<keyword evidence="15 16" id="KW-0464">Manganese</keyword>
<proteinExistence type="inferred from homology"/>
<evidence type="ECO:0000256" key="11">
    <source>
        <dbReference type="ARBA" id="ARBA00022989"/>
    </source>
</evidence>
<keyword evidence="5 16" id="KW-0328">Glycosyltransferase</keyword>
<feature type="domain" description="Ricin B lectin" evidence="17">
    <location>
        <begin position="444"/>
        <end position="584"/>
    </location>
</feature>
<keyword evidence="11 16" id="KW-1133">Transmembrane helix</keyword>
<evidence type="ECO:0000256" key="14">
    <source>
        <dbReference type="ARBA" id="ARBA00023157"/>
    </source>
</evidence>
<keyword evidence="8" id="KW-0479">Metal-binding</keyword>
<dbReference type="FunFam" id="3.90.550.10:FF:000021">
    <property type="entry name" value="Polypeptide N-acetylgalactosaminyltransferase"/>
    <property type="match status" value="1"/>
</dbReference>
<evidence type="ECO:0000256" key="13">
    <source>
        <dbReference type="ARBA" id="ARBA00023136"/>
    </source>
</evidence>
<dbReference type="Pfam" id="PF00535">
    <property type="entry name" value="Glycos_transf_2"/>
    <property type="match status" value="1"/>
</dbReference>
<evidence type="ECO:0000256" key="3">
    <source>
        <dbReference type="ARBA" id="ARBA00004922"/>
    </source>
</evidence>
<dbReference type="EMBL" id="ASGP02000001">
    <property type="protein sequence ID" value="KAH9529999.1"/>
    <property type="molecule type" value="Genomic_DNA"/>
</dbReference>
<dbReference type="GO" id="GO:0006493">
    <property type="term" value="P:protein O-linked glycosylation"/>
    <property type="evidence" value="ECO:0007669"/>
    <property type="project" value="TreeGrafter"/>
</dbReference>
<dbReference type="InterPro" id="IPR029044">
    <property type="entry name" value="Nucleotide-diphossugar_trans"/>
</dbReference>
<comment type="subcellular location">
    <subcellularLocation>
        <location evidence="2 16">Golgi apparatus membrane</location>
        <topology evidence="2 16">Single-pass type II membrane protein</topology>
    </subcellularLocation>
</comment>
<dbReference type="AlphaFoldDB" id="A0A922IEJ6"/>
<dbReference type="GO" id="GO:0004653">
    <property type="term" value="F:polypeptide N-acetylgalactosaminyltransferase activity"/>
    <property type="evidence" value="ECO:0007669"/>
    <property type="project" value="UniProtKB-ARBA"/>
</dbReference>
<feature type="transmembrane region" description="Helical" evidence="16">
    <location>
        <begin position="18"/>
        <end position="35"/>
    </location>
</feature>
<dbReference type="EC" id="2.4.1.-" evidence="16"/>
<dbReference type="SUPFAM" id="SSF50370">
    <property type="entry name" value="Ricin B-like lectins"/>
    <property type="match status" value="1"/>
</dbReference>
<keyword evidence="12 16" id="KW-0333">Golgi apparatus</keyword>
<dbReference type="Pfam" id="PF00652">
    <property type="entry name" value="Ricin_B_lectin"/>
    <property type="match status" value="1"/>
</dbReference>
<dbReference type="InterPro" id="IPR045885">
    <property type="entry name" value="GalNAc-T"/>
</dbReference>
<evidence type="ECO:0000256" key="10">
    <source>
        <dbReference type="ARBA" id="ARBA00022968"/>
    </source>
</evidence>
<keyword evidence="13 16" id="KW-0472">Membrane</keyword>
<evidence type="ECO:0000256" key="1">
    <source>
        <dbReference type="ARBA" id="ARBA00001936"/>
    </source>
</evidence>
<evidence type="ECO:0000313" key="18">
    <source>
        <dbReference type="EMBL" id="KAH9529999.1"/>
    </source>
</evidence>
<dbReference type="GO" id="GO:0046872">
    <property type="term" value="F:metal ion binding"/>
    <property type="evidence" value="ECO:0007669"/>
    <property type="project" value="UniProtKB-KW"/>
</dbReference>
<name>A0A922IEJ6_DERFA</name>
<keyword evidence="6 16" id="KW-0808">Transferase</keyword>
<gene>
    <name evidence="18" type="ORF">DERF_003844</name>
</gene>
<dbReference type="CDD" id="cd02510">
    <property type="entry name" value="pp-GalNAc-T"/>
    <property type="match status" value="1"/>
</dbReference>
<evidence type="ECO:0000256" key="8">
    <source>
        <dbReference type="ARBA" id="ARBA00022723"/>
    </source>
</evidence>
<dbReference type="InterPro" id="IPR035992">
    <property type="entry name" value="Ricin_B-like_lectins"/>
</dbReference>
<evidence type="ECO:0000313" key="19">
    <source>
        <dbReference type="Proteomes" id="UP000790347"/>
    </source>
</evidence>
<keyword evidence="7 16" id="KW-0812">Transmembrane</keyword>
<evidence type="ECO:0000256" key="9">
    <source>
        <dbReference type="ARBA" id="ARBA00022734"/>
    </source>
</evidence>
<reference evidence="18" key="1">
    <citation type="submission" date="2013-05" db="EMBL/GenBank/DDBJ databases">
        <authorList>
            <person name="Yim A.K.Y."/>
            <person name="Chan T.F."/>
            <person name="Ji K.M."/>
            <person name="Liu X.Y."/>
            <person name="Zhou J.W."/>
            <person name="Li R.Q."/>
            <person name="Yang K.Y."/>
            <person name="Li J."/>
            <person name="Li M."/>
            <person name="Law P.T.W."/>
            <person name="Wu Y.L."/>
            <person name="Cai Z.L."/>
            <person name="Qin H."/>
            <person name="Bao Y."/>
            <person name="Leung R.K.K."/>
            <person name="Ng P.K.S."/>
            <person name="Zou J."/>
            <person name="Zhong X.J."/>
            <person name="Ran P.X."/>
            <person name="Zhong N.S."/>
            <person name="Liu Z.G."/>
            <person name="Tsui S.K.W."/>
        </authorList>
    </citation>
    <scope>NUCLEOTIDE SEQUENCE</scope>
    <source>
        <strain evidence="18">Derf</strain>
        <tissue evidence="18">Whole organism</tissue>
    </source>
</reference>
<sequence length="591" mass="69848">MAKIWRFVFTRIHKNKTFLFRLTAILLIIFYFTIWKRLYNADEFHFMRNNKPLKYGHLYEKLNPVIQSWGQNGQPVELNADEKKLSAKSFPSAAFNVYISDRLSPNRSLPDPRPYECAQINYDLDNLGHVSVIIIFTNEIWSALIRTVWSVVNRTPKILLKEIILVDDFSDKFELSEPLQEYVDHHFGTLVKIIRLPKREGLIRARLVGARQAKGDVLLFLDSHCEATDGWLEPLMKVIKEDRTNVVCPVIDIISDQDLEYLAGNRYYFQVGGFIWSGHFIWIDTDEKSLKNNPTKVVKTPTMAGGLFAINREYFFQIGAYDEQMEIWGGENLELSFRLWQCGGKLYIHPCSHVGHIFRDYHPYSFLGKDSHGMNTLRTALVWMDEYVRYFFVHRKDLKSKINQIDVSSRIELRNKLNCKSFRWYLENVYTEKKYIYDQDVIAYGTVRNPITNLCMDNLNKVEEEKHELGVYECMDVPLDEWTNQMFSFMKTGYIRREEGCLTIDEYATHRVLLAKCPSKNFNTNRKRKHFIHKKMQTWIHTKGGQIRNEHFNLCLTTETLKSSDNIRVVECNKDDLYQIWWFQKYTDIQL</sequence>
<evidence type="ECO:0000256" key="7">
    <source>
        <dbReference type="ARBA" id="ARBA00022692"/>
    </source>
</evidence>
<reference evidence="18" key="2">
    <citation type="journal article" date="2022" name="Res Sq">
        <title>Comparative Genomics Reveals Insights into the Divergent Evolution of Astigmatic Mites and Household Pest Adaptations.</title>
        <authorList>
            <person name="Xiong Q."/>
            <person name="Wan A.T.-Y."/>
            <person name="Liu X.-Y."/>
            <person name="Fung C.S.-H."/>
            <person name="Xiao X."/>
            <person name="Malainual N."/>
            <person name="Hou J."/>
            <person name="Wang L."/>
            <person name="Wang M."/>
            <person name="Yang K."/>
            <person name="Cui Y."/>
            <person name="Leung E."/>
            <person name="Nong W."/>
            <person name="Shin S.-K."/>
            <person name="Au S."/>
            <person name="Jeong K.Y."/>
            <person name="Chew F.T."/>
            <person name="Hui J."/>
            <person name="Leung T.F."/>
            <person name="Tungtrongchitr A."/>
            <person name="Zhong N."/>
            <person name="Liu Z."/>
            <person name="Tsui S."/>
        </authorList>
    </citation>
    <scope>NUCLEOTIDE SEQUENCE</scope>
    <source>
        <strain evidence="18">Derf</strain>
        <tissue evidence="18">Whole organism</tissue>
    </source>
</reference>
<evidence type="ECO:0000256" key="12">
    <source>
        <dbReference type="ARBA" id="ARBA00023034"/>
    </source>
</evidence>
<evidence type="ECO:0000256" key="5">
    <source>
        <dbReference type="ARBA" id="ARBA00022676"/>
    </source>
</evidence>
<keyword evidence="19" id="KW-1185">Reference proteome</keyword>
<dbReference type="CDD" id="cd23459">
    <property type="entry name" value="beta-trefoil_Ricin_Pgant1-like"/>
    <property type="match status" value="1"/>
</dbReference>
<comment type="cofactor">
    <cofactor evidence="1 16">
        <name>Mn(2+)</name>
        <dbReference type="ChEBI" id="CHEBI:29035"/>
    </cofactor>
</comment>
<dbReference type="PROSITE" id="PS50231">
    <property type="entry name" value="RICIN_B_LECTIN"/>
    <property type="match status" value="1"/>
</dbReference>
<dbReference type="InterPro" id="IPR001173">
    <property type="entry name" value="Glyco_trans_2-like"/>
</dbReference>
<dbReference type="GO" id="GO:0030246">
    <property type="term" value="F:carbohydrate binding"/>
    <property type="evidence" value="ECO:0007669"/>
    <property type="project" value="UniProtKB-KW"/>
</dbReference>
<evidence type="ECO:0000259" key="17">
    <source>
        <dbReference type="SMART" id="SM00458"/>
    </source>
</evidence>
<dbReference type="Gene3D" id="3.90.550.10">
    <property type="entry name" value="Spore Coat Polysaccharide Biosynthesis Protein SpsA, Chain A"/>
    <property type="match status" value="1"/>
</dbReference>
<comment type="similarity">
    <text evidence="4 16">Belongs to the glycosyltransferase 2 family. GalNAc-T subfamily.</text>
</comment>
<keyword evidence="9 16" id="KW-0430">Lectin</keyword>
<protein>
    <recommendedName>
        <fullName evidence="16">Polypeptide N-acetylgalactosaminyltransferase</fullName>
        <ecNumber evidence="16">2.4.1.-</ecNumber>
    </recommendedName>
    <alternativeName>
        <fullName evidence="16">Protein-UDP acetylgalactosaminyltransferase</fullName>
    </alternativeName>
</protein>
<evidence type="ECO:0000256" key="6">
    <source>
        <dbReference type="ARBA" id="ARBA00022679"/>
    </source>
</evidence>
<keyword evidence="14 16" id="KW-1015">Disulfide bond</keyword>
<evidence type="ECO:0000256" key="2">
    <source>
        <dbReference type="ARBA" id="ARBA00004323"/>
    </source>
</evidence>
<evidence type="ECO:0000256" key="4">
    <source>
        <dbReference type="ARBA" id="ARBA00005680"/>
    </source>
</evidence>
<dbReference type="GO" id="GO:0000139">
    <property type="term" value="C:Golgi membrane"/>
    <property type="evidence" value="ECO:0007669"/>
    <property type="project" value="UniProtKB-SubCell"/>
</dbReference>
<comment type="caution">
    <text evidence="18">The sequence shown here is derived from an EMBL/GenBank/DDBJ whole genome shotgun (WGS) entry which is preliminary data.</text>
</comment>
<comment type="pathway">
    <text evidence="3 16">Protein modification; protein glycosylation.</text>
</comment>
<dbReference type="InterPro" id="IPR000772">
    <property type="entry name" value="Ricin_B_lectin"/>
</dbReference>
<dbReference type="Proteomes" id="UP000790347">
    <property type="component" value="Unassembled WGS sequence"/>
</dbReference>
<dbReference type="PANTHER" id="PTHR11675:SF43">
    <property type="entry name" value="POLYPEPTIDE N-ACETYLGALACTOSAMINYLTRANSFERASE 1"/>
    <property type="match status" value="1"/>
</dbReference>
<keyword evidence="10" id="KW-0735">Signal-anchor</keyword>
<dbReference type="SUPFAM" id="SSF53448">
    <property type="entry name" value="Nucleotide-diphospho-sugar transferases"/>
    <property type="match status" value="1"/>
</dbReference>
<evidence type="ECO:0000256" key="16">
    <source>
        <dbReference type="RuleBase" id="RU361242"/>
    </source>
</evidence>
<evidence type="ECO:0000256" key="15">
    <source>
        <dbReference type="ARBA" id="ARBA00023211"/>
    </source>
</evidence>
<accession>A0A922IEJ6</accession>
<organism evidence="18 19">
    <name type="scientific">Dermatophagoides farinae</name>
    <name type="common">American house dust mite</name>
    <dbReference type="NCBI Taxonomy" id="6954"/>
    <lineage>
        <taxon>Eukaryota</taxon>
        <taxon>Metazoa</taxon>
        <taxon>Ecdysozoa</taxon>
        <taxon>Arthropoda</taxon>
        <taxon>Chelicerata</taxon>
        <taxon>Arachnida</taxon>
        <taxon>Acari</taxon>
        <taxon>Acariformes</taxon>
        <taxon>Sarcoptiformes</taxon>
        <taxon>Astigmata</taxon>
        <taxon>Psoroptidia</taxon>
        <taxon>Analgoidea</taxon>
        <taxon>Pyroglyphidae</taxon>
        <taxon>Dermatophagoidinae</taxon>
        <taxon>Dermatophagoides</taxon>
    </lineage>
</organism>
<dbReference type="SMART" id="SM00458">
    <property type="entry name" value="RICIN"/>
    <property type="match status" value="1"/>
</dbReference>
<dbReference type="Gene3D" id="2.80.10.50">
    <property type="match status" value="1"/>
</dbReference>